<dbReference type="Pfam" id="PF10065">
    <property type="entry name" value="DUF2303"/>
    <property type="match status" value="1"/>
</dbReference>
<sequence>MEQPDNIKTVLDAGAAAVQPITSHGGTPYVAVPEGYNIHDLESLLPAPTRKRADVTTTDTDSFIFYTKKHGSLDNATIYADIDAEASRFHLVAVINDHGSDIDAQQWRDHLCQFSPKQALEWKRWLGKNKTNFSQADFATWLEDNLPDIAAVPGMPSGADILQMALGFEANAEKRLRSKINLQNGGVQFEFVEDEDKDTRTKMQVFERFTLGLPVFDGSSNAYPLEARLKYREREGKVTFWYELIRPDRVFKSAVTDELTRIKEITGFPVISGKP</sequence>
<accession>A0A4S4B470</accession>
<keyword evidence="2" id="KW-1185">Reference proteome</keyword>
<name>A0A4S4B470_9RHOO</name>
<protein>
    <submittedName>
        <fullName evidence="1">DUF2303 family protein</fullName>
    </submittedName>
</protein>
<gene>
    <name evidence="1" type="ORF">E6C76_03795</name>
</gene>
<evidence type="ECO:0000313" key="2">
    <source>
        <dbReference type="Proteomes" id="UP000308430"/>
    </source>
</evidence>
<dbReference type="RefSeq" id="WP_136346905.1">
    <property type="nucleotide sequence ID" value="NZ_SSOC01000001.1"/>
</dbReference>
<organism evidence="1 2">
    <name type="scientific">Pseudothauera nasutitermitis</name>
    <dbReference type="NCBI Taxonomy" id="2565930"/>
    <lineage>
        <taxon>Bacteria</taxon>
        <taxon>Pseudomonadati</taxon>
        <taxon>Pseudomonadota</taxon>
        <taxon>Betaproteobacteria</taxon>
        <taxon>Rhodocyclales</taxon>
        <taxon>Zoogloeaceae</taxon>
        <taxon>Pseudothauera</taxon>
    </lineage>
</organism>
<evidence type="ECO:0000313" key="1">
    <source>
        <dbReference type="EMBL" id="THF67498.1"/>
    </source>
</evidence>
<dbReference type="OrthoDB" id="3598762at2"/>
<dbReference type="AlphaFoldDB" id="A0A4S4B470"/>
<proteinExistence type="predicted"/>
<comment type="caution">
    <text evidence="1">The sequence shown here is derived from an EMBL/GenBank/DDBJ whole genome shotgun (WGS) entry which is preliminary data.</text>
</comment>
<dbReference type="EMBL" id="SSOC01000001">
    <property type="protein sequence ID" value="THF67498.1"/>
    <property type="molecule type" value="Genomic_DNA"/>
</dbReference>
<dbReference type="Proteomes" id="UP000308430">
    <property type="component" value="Unassembled WGS sequence"/>
</dbReference>
<dbReference type="InterPro" id="IPR019276">
    <property type="entry name" value="DUF2303"/>
</dbReference>
<reference evidence="1 2" key="1">
    <citation type="submission" date="2019-04" db="EMBL/GenBank/DDBJ databases">
        <title>Azoarcus nasutitermitis sp. nov. isolated from termite nest.</title>
        <authorList>
            <person name="Lin S.-Y."/>
            <person name="Hameed A."/>
            <person name="Hsu Y.-H."/>
            <person name="Young C.-C."/>
        </authorList>
    </citation>
    <scope>NUCLEOTIDE SEQUENCE [LARGE SCALE GENOMIC DNA]</scope>
    <source>
        <strain evidence="1 2">CC-YHH838</strain>
    </source>
</reference>